<dbReference type="SUPFAM" id="SSF55073">
    <property type="entry name" value="Nucleotide cyclase"/>
    <property type="match status" value="1"/>
</dbReference>
<dbReference type="InterPro" id="IPR000160">
    <property type="entry name" value="GGDEF_dom"/>
</dbReference>
<dbReference type="KEGG" id="dmr:Deima_0110"/>
<dbReference type="CDD" id="cd01948">
    <property type="entry name" value="EAL"/>
    <property type="match status" value="1"/>
</dbReference>
<reference evidence="5 6" key="1">
    <citation type="journal article" date="2011" name="Stand. Genomic Sci.">
        <title>Complete genome sequence of Deinococcus maricopensis type strain (LB-34).</title>
        <authorList>
            <person name="Pukall R."/>
            <person name="Zeytun A."/>
            <person name="Lucas S."/>
            <person name="Lapidus A."/>
            <person name="Hammon N."/>
            <person name="Deshpande S."/>
            <person name="Nolan M."/>
            <person name="Cheng J.F."/>
            <person name="Pitluck S."/>
            <person name="Liolios K."/>
            <person name="Pagani I."/>
            <person name="Mikhailova N."/>
            <person name="Ivanova N."/>
            <person name="Mavromatis K."/>
            <person name="Pati A."/>
            <person name="Tapia R."/>
            <person name="Han C."/>
            <person name="Goodwin L."/>
            <person name="Chen A."/>
            <person name="Palaniappan K."/>
            <person name="Land M."/>
            <person name="Hauser L."/>
            <person name="Chang Y.J."/>
            <person name="Jeffries C.D."/>
            <person name="Brambilla E.M."/>
            <person name="Rohde M."/>
            <person name="Goker M."/>
            <person name="Detter J.C."/>
            <person name="Woyke T."/>
            <person name="Bristow J."/>
            <person name="Eisen J.A."/>
            <person name="Markowitz V."/>
            <person name="Hugenholtz P."/>
            <person name="Kyrpides N.C."/>
            <person name="Klenk H.P."/>
        </authorList>
    </citation>
    <scope>NUCLEOTIDE SEQUENCE [LARGE SCALE GENOMIC DNA]</scope>
    <source>
        <strain evidence="6">DSM 21211 / LMG 22137 / NRRL B-23946 / LB-34</strain>
    </source>
</reference>
<evidence type="ECO:0000259" key="3">
    <source>
        <dbReference type="PROSITE" id="PS50883"/>
    </source>
</evidence>
<dbReference type="NCBIfam" id="TIGR00229">
    <property type="entry name" value="sensory_box"/>
    <property type="match status" value="1"/>
</dbReference>
<gene>
    <name evidence="5" type="ordered locus">Deima_0110</name>
</gene>
<dbReference type="InterPro" id="IPR000700">
    <property type="entry name" value="PAS-assoc_C"/>
</dbReference>
<dbReference type="InterPro" id="IPR003018">
    <property type="entry name" value="GAF"/>
</dbReference>
<dbReference type="InterPro" id="IPR035965">
    <property type="entry name" value="PAS-like_dom_sf"/>
</dbReference>
<dbReference type="NCBIfam" id="TIGR00254">
    <property type="entry name" value="GGDEF"/>
    <property type="match status" value="1"/>
</dbReference>
<dbReference type="InterPro" id="IPR043128">
    <property type="entry name" value="Rev_trsase/Diguanyl_cyclase"/>
</dbReference>
<evidence type="ECO:0000259" key="4">
    <source>
        <dbReference type="PROSITE" id="PS50887"/>
    </source>
</evidence>
<dbReference type="SMART" id="SM00052">
    <property type="entry name" value="EAL"/>
    <property type="match status" value="1"/>
</dbReference>
<dbReference type="Gene3D" id="3.30.450.40">
    <property type="match status" value="1"/>
</dbReference>
<dbReference type="Pfam" id="PF00990">
    <property type="entry name" value="GGDEF"/>
    <property type="match status" value="1"/>
</dbReference>
<dbReference type="eggNOG" id="COG5001">
    <property type="taxonomic scope" value="Bacteria"/>
</dbReference>
<dbReference type="PROSITE" id="PS50112">
    <property type="entry name" value="PAS"/>
    <property type="match status" value="1"/>
</dbReference>
<dbReference type="InterPro" id="IPR029787">
    <property type="entry name" value="Nucleotide_cyclase"/>
</dbReference>
<dbReference type="Gene3D" id="3.30.70.270">
    <property type="match status" value="1"/>
</dbReference>
<dbReference type="Pfam" id="PF08448">
    <property type="entry name" value="PAS_4"/>
    <property type="match status" value="1"/>
</dbReference>
<protein>
    <submittedName>
        <fullName evidence="5">Diguanylate cyclase/phosphodiesterase with PAS/PAC and GAF sensor(S)</fullName>
    </submittedName>
</protein>
<dbReference type="SUPFAM" id="SSF141868">
    <property type="entry name" value="EAL domain-like"/>
    <property type="match status" value="1"/>
</dbReference>
<dbReference type="CDD" id="cd00130">
    <property type="entry name" value="PAS"/>
    <property type="match status" value="1"/>
</dbReference>
<dbReference type="InterPro" id="IPR001633">
    <property type="entry name" value="EAL_dom"/>
</dbReference>
<proteinExistence type="predicted"/>
<dbReference type="SMART" id="SM00065">
    <property type="entry name" value="GAF"/>
    <property type="match status" value="1"/>
</dbReference>
<dbReference type="InterPro" id="IPR035919">
    <property type="entry name" value="EAL_sf"/>
</dbReference>
<keyword evidence="6" id="KW-1185">Reference proteome</keyword>
<dbReference type="EMBL" id="CP002454">
    <property type="protein sequence ID" value="ADV65774.1"/>
    <property type="molecule type" value="Genomic_DNA"/>
</dbReference>
<feature type="domain" description="GGDEF" evidence="4">
    <location>
        <begin position="356"/>
        <end position="489"/>
    </location>
</feature>
<dbReference type="CDD" id="cd01949">
    <property type="entry name" value="GGDEF"/>
    <property type="match status" value="1"/>
</dbReference>
<dbReference type="PROSITE" id="PS50113">
    <property type="entry name" value="PAC"/>
    <property type="match status" value="1"/>
</dbReference>
<dbReference type="AlphaFoldDB" id="E8U336"/>
<dbReference type="InterPro" id="IPR052155">
    <property type="entry name" value="Biofilm_reg_signaling"/>
</dbReference>
<evidence type="ECO:0000259" key="1">
    <source>
        <dbReference type="PROSITE" id="PS50112"/>
    </source>
</evidence>
<dbReference type="Gene3D" id="3.20.20.450">
    <property type="entry name" value="EAL domain"/>
    <property type="match status" value="1"/>
</dbReference>
<dbReference type="Proteomes" id="UP000008635">
    <property type="component" value="Chromosome"/>
</dbReference>
<evidence type="ECO:0000313" key="6">
    <source>
        <dbReference type="Proteomes" id="UP000008635"/>
    </source>
</evidence>
<reference evidence="6" key="2">
    <citation type="submission" date="2011-01" db="EMBL/GenBank/DDBJ databases">
        <title>The complete genome of Deinococcus maricopensis DSM 21211.</title>
        <authorList>
            <consortium name="US DOE Joint Genome Institute (JGI-PGF)"/>
            <person name="Lucas S."/>
            <person name="Copeland A."/>
            <person name="Lapidus A."/>
            <person name="Goodwin L."/>
            <person name="Pitluck S."/>
            <person name="Kyrpides N."/>
            <person name="Mavromatis K."/>
            <person name="Pagani I."/>
            <person name="Ivanova N."/>
            <person name="Ovchinnikova G."/>
            <person name="Zeytun A."/>
            <person name="Detter J.C."/>
            <person name="Han C."/>
            <person name="Land M."/>
            <person name="Hauser L."/>
            <person name="Markowitz V."/>
            <person name="Cheng J.-F."/>
            <person name="Hugenholtz P."/>
            <person name="Woyke T."/>
            <person name="Wu D."/>
            <person name="Pukall R."/>
            <person name="Gehrich-Schroeter G."/>
            <person name="Brambilla E."/>
            <person name="Klenk H.-P."/>
            <person name="Eisen J.A."/>
        </authorList>
    </citation>
    <scope>NUCLEOTIDE SEQUENCE [LARGE SCALE GENOMIC DNA]</scope>
    <source>
        <strain evidence="6">DSM 21211 / LMG 22137 / NRRL B-23946 / LB-34</strain>
    </source>
</reference>
<dbReference type="PANTHER" id="PTHR44757:SF2">
    <property type="entry name" value="BIOFILM ARCHITECTURE MAINTENANCE PROTEIN MBAA"/>
    <property type="match status" value="1"/>
</dbReference>
<dbReference type="InterPro" id="IPR000014">
    <property type="entry name" value="PAS"/>
</dbReference>
<feature type="domain" description="PAC" evidence="2">
    <location>
        <begin position="250"/>
        <end position="302"/>
    </location>
</feature>
<dbReference type="SMART" id="SM00086">
    <property type="entry name" value="PAC"/>
    <property type="match status" value="1"/>
</dbReference>
<dbReference type="HOGENOM" id="CLU_000445_70_34_0"/>
<dbReference type="Pfam" id="PF01590">
    <property type="entry name" value="GAF"/>
    <property type="match status" value="1"/>
</dbReference>
<feature type="domain" description="EAL" evidence="3">
    <location>
        <begin position="498"/>
        <end position="753"/>
    </location>
</feature>
<evidence type="ECO:0000313" key="5">
    <source>
        <dbReference type="EMBL" id="ADV65774.1"/>
    </source>
</evidence>
<name>E8U336_DEIML</name>
<dbReference type="Gene3D" id="3.30.450.20">
    <property type="entry name" value="PAS domain"/>
    <property type="match status" value="1"/>
</dbReference>
<dbReference type="PROSITE" id="PS50883">
    <property type="entry name" value="EAL"/>
    <property type="match status" value="1"/>
</dbReference>
<dbReference type="Pfam" id="PF00563">
    <property type="entry name" value="EAL"/>
    <property type="match status" value="1"/>
</dbReference>
<dbReference type="InterPro" id="IPR001610">
    <property type="entry name" value="PAC"/>
</dbReference>
<dbReference type="PANTHER" id="PTHR44757">
    <property type="entry name" value="DIGUANYLATE CYCLASE DGCP"/>
    <property type="match status" value="1"/>
</dbReference>
<dbReference type="RefSeq" id="WP_013555279.1">
    <property type="nucleotide sequence ID" value="NC_014958.1"/>
</dbReference>
<dbReference type="SUPFAM" id="SSF55785">
    <property type="entry name" value="PYP-like sensor domain (PAS domain)"/>
    <property type="match status" value="1"/>
</dbReference>
<dbReference type="InterPro" id="IPR029016">
    <property type="entry name" value="GAF-like_dom_sf"/>
</dbReference>
<accession>E8U336</accession>
<evidence type="ECO:0000259" key="2">
    <source>
        <dbReference type="PROSITE" id="PS50113"/>
    </source>
</evidence>
<feature type="domain" description="PAS" evidence="1">
    <location>
        <begin position="173"/>
        <end position="251"/>
    </location>
</feature>
<sequence>MPVPHPHNEDLRLAALQQYRVLDSEAEATFNRLATLAARVLDAPMALVSLIDADRQWTKACIGVDLRETARDIAFCAHTILSGDVFVVPDATLDERFIHNPLVTGDPHIRFYAGAPLLTPDGLAIGSLCVLDTRARHDVSAEQLLTLQDLAAMTMEALETRLTVEARAAAESQLHLMEAALANATDAVLILSADATSGSGLRVAYVNAAFERQSGYAATDVEGRDPAVLWRAHRETTARLRGALSRAAADVLDMQFDHRNGNVYWAETSVSPLRDAGGQVSHLLLLKRDNTDRRREEEHLRTTGMELAQRVLERTREVQHLTVQREHDALHDTLTGLPNWTLFNLRLQAILRSADPTFAVLYLDCDRFKVVNETLGHSVGDALLVAFARRLEALVRPTDTIARLGGDEFVVLLESLDEPDIASLVAERFARAFTAPFQVGPHTLYFGASIGVVVGGAHYQHADDVMRDADIAMYSAKRAGRGAFVTFHEQMRPNTNTQLLLEAELRAALAADQLTVHFQPIVHIPTSRVHGFEALVRWPRGGGMMSPAEFLPIAEETGLIVDVDRWVLREACRHMAAWRTTLPNTDQLTLSVNLSSQQFTRPDLVDAVRTALHASGFPAELLKVEITEGLVMERSDVVTTNIAGLKALGVGLHIDDFGTGYSSLGYLQRFDAQALKIDRSFMGGVEDRADSAELVRTITAMAHNLGLSVVAEGVETRAQLALLRSLGCEYAQGFLLSRPIPVQDVPALLERDTLLT</sequence>
<dbReference type="InterPro" id="IPR013656">
    <property type="entry name" value="PAS_4"/>
</dbReference>
<dbReference type="SMART" id="SM00267">
    <property type="entry name" value="GGDEF"/>
    <property type="match status" value="1"/>
</dbReference>
<organism evidence="5 6">
    <name type="scientific">Deinococcus maricopensis (strain DSM 21211 / LMG 22137 / NRRL B-23946 / LB-34)</name>
    <dbReference type="NCBI Taxonomy" id="709986"/>
    <lineage>
        <taxon>Bacteria</taxon>
        <taxon>Thermotogati</taxon>
        <taxon>Deinococcota</taxon>
        <taxon>Deinococci</taxon>
        <taxon>Deinococcales</taxon>
        <taxon>Deinococcaceae</taxon>
        <taxon>Deinococcus</taxon>
    </lineage>
</organism>
<dbReference type="STRING" id="709986.Deima_0110"/>
<dbReference type="PROSITE" id="PS50887">
    <property type="entry name" value="GGDEF"/>
    <property type="match status" value="1"/>
</dbReference>
<dbReference type="SUPFAM" id="SSF55781">
    <property type="entry name" value="GAF domain-like"/>
    <property type="match status" value="1"/>
</dbReference>